<feature type="transmembrane region" description="Helical" evidence="1">
    <location>
        <begin position="63"/>
        <end position="80"/>
    </location>
</feature>
<gene>
    <name evidence="2" type="ordered locus">Metfor_0596</name>
</gene>
<feature type="transmembrane region" description="Helical" evidence="1">
    <location>
        <begin position="6"/>
        <end position="27"/>
    </location>
</feature>
<sequence length="84" mass="9209">MDISGVIQLIASSAEAFVALTAVRIAVQKKKAYGWFIALTFTLFVLFNCTRIFSLAVPEELDALVFLAAGASMLWAMLLIRKDP</sequence>
<reference evidence="2 3" key="2">
    <citation type="journal article" date="2014" name="Genome Announc.">
        <title>Complete Genome Sequence of Methanoregula formicica SMSPT, a Mesophilic Hydrogenotrophic Methanogen Isolated from a Methanogenic Upflow Anaerobic Sludge Blanket Reactor.</title>
        <authorList>
            <person name="Yamamoto K."/>
            <person name="Tamaki H."/>
            <person name="Cadillo-Quiroz H."/>
            <person name="Imachi H."/>
            <person name="Kyrpides N."/>
            <person name="Woyke T."/>
            <person name="Goodwin L."/>
            <person name="Zinder S.H."/>
            <person name="Kamagata Y."/>
            <person name="Liu W.T."/>
        </authorList>
    </citation>
    <scope>NUCLEOTIDE SEQUENCE [LARGE SCALE GENOMIC DNA]</scope>
    <source>
        <strain evidence="3">DSM 22288 / NBRC 105244 / SMSP</strain>
    </source>
</reference>
<reference evidence="3" key="1">
    <citation type="submission" date="2011-12" db="EMBL/GenBank/DDBJ databases">
        <title>Complete sequence of Methanoregula formicicum SMSP.</title>
        <authorList>
            <person name="Lucas S."/>
            <person name="Han J."/>
            <person name="Lapidus A."/>
            <person name="Cheng J.-F."/>
            <person name="Goodwin L."/>
            <person name="Pitluck S."/>
            <person name="Peters L."/>
            <person name="Ovchinnikova G."/>
            <person name="Teshima H."/>
            <person name="Detter J.C."/>
            <person name="Han C."/>
            <person name="Tapia R."/>
            <person name="Land M."/>
            <person name="Hauser L."/>
            <person name="Kyrpides N."/>
            <person name="Ivanova N."/>
            <person name="Pagani I."/>
            <person name="Imachi H."/>
            <person name="Tamaki H."/>
            <person name="Sekiguchi Y."/>
            <person name="Kamagata Y."/>
            <person name="Cadillo-Quiroz H."/>
            <person name="Zinder S."/>
            <person name="Liu W.-T."/>
            <person name="Woyke T."/>
        </authorList>
    </citation>
    <scope>NUCLEOTIDE SEQUENCE [LARGE SCALE GENOMIC DNA]</scope>
    <source>
        <strain evidence="3">DSM 22288 / NBRC 105244 / SMSP</strain>
    </source>
</reference>
<evidence type="ECO:0000313" key="2">
    <source>
        <dbReference type="EMBL" id="AGB01657.1"/>
    </source>
</evidence>
<evidence type="ECO:0000256" key="1">
    <source>
        <dbReference type="SAM" id="Phobius"/>
    </source>
</evidence>
<dbReference type="InParanoid" id="L0HAB4"/>
<name>L0HAB4_METFS</name>
<dbReference type="EMBL" id="CP003167">
    <property type="protein sequence ID" value="AGB01657.1"/>
    <property type="molecule type" value="Genomic_DNA"/>
</dbReference>
<accession>L0HAB4</accession>
<dbReference type="eggNOG" id="arCOG11068">
    <property type="taxonomic scope" value="Archaea"/>
</dbReference>
<dbReference type="Proteomes" id="UP000010824">
    <property type="component" value="Chromosome"/>
</dbReference>
<dbReference type="STRING" id="593750.Metfor_0596"/>
<dbReference type="AlphaFoldDB" id="L0HAB4"/>
<keyword evidence="1" id="KW-0812">Transmembrane</keyword>
<evidence type="ECO:0000313" key="3">
    <source>
        <dbReference type="Proteomes" id="UP000010824"/>
    </source>
</evidence>
<proteinExistence type="predicted"/>
<feature type="transmembrane region" description="Helical" evidence="1">
    <location>
        <begin position="34"/>
        <end position="57"/>
    </location>
</feature>
<dbReference type="RefSeq" id="WP_015284621.1">
    <property type="nucleotide sequence ID" value="NC_019943.1"/>
</dbReference>
<keyword evidence="3" id="KW-1185">Reference proteome</keyword>
<dbReference type="KEGG" id="mfo:Metfor_0596"/>
<dbReference type="GeneID" id="14309269"/>
<keyword evidence="1" id="KW-1133">Transmembrane helix</keyword>
<organism evidence="2 3">
    <name type="scientific">Methanoregula formicica (strain DSM 22288 / NBRC 105244 / SMSP)</name>
    <dbReference type="NCBI Taxonomy" id="593750"/>
    <lineage>
        <taxon>Archaea</taxon>
        <taxon>Methanobacteriati</taxon>
        <taxon>Methanobacteriota</taxon>
        <taxon>Stenosarchaea group</taxon>
        <taxon>Methanomicrobia</taxon>
        <taxon>Methanomicrobiales</taxon>
        <taxon>Methanoregulaceae</taxon>
        <taxon>Methanoregula</taxon>
    </lineage>
</organism>
<dbReference type="OrthoDB" id="119805at2157"/>
<keyword evidence="1" id="KW-0472">Membrane</keyword>
<protein>
    <submittedName>
        <fullName evidence="2">Uncharacterized protein</fullName>
    </submittedName>
</protein>
<dbReference type="HOGENOM" id="CLU_2519749_0_0_2"/>